<dbReference type="Gene3D" id="3.10.20.30">
    <property type="match status" value="1"/>
</dbReference>
<dbReference type="PANTHER" id="PTHR42895:SF2">
    <property type="entry name" value="IRON-SULFUR CLUSTER PROTEIN"/>
    <property type="match status" value="1"/>
</dbReference>
<dbReference type="InterPro" id="IPR052911">
    <property type="entry name" value="Corrinoid_activation_enz"/>
</dbReference>
<proteinExistence type="predicted"/>
<dbReference type="Pfam" id="PF17651">
    <property type="entry name" value="Raco_middle"/>
    <property type="match status" value="1"/>
</dbReference>
<evidence type="ECO:0000313" key="4">
    <source>
        <dbReference type="Proteomes" id="UP000615234"/>
    </source>
</evidence>
<dbReference type="InterPro" id="IPR041414">
    <property type="entry name" value="Raco-like_middle"/>
</dbReference>
<dbReference type="InterPro" id="IPR042259">
    <property type="entry name" value="Raco-like_middle_sf"/>
</dbReference>
<feature type="domain" description="RACo C-terminal" evidence="1">
    <location>
        <begin position="266"/>
        <end position="298"/>
    </location>
</feature>
<dbReference type="InterPro" id="IPR043129">
    <property type="entry name" value="ATPase_NBD"/>
</dbReference>
<dbReference type="SUPFAM" id="SSF54292">
    <property type="entry name" value="2Fe-2S ferredoxin-like"/>
    <property type="match status" value="1"/>
</dbReference>
<dbReference type="InterPro" id="IPR012675">
    <property type="entry name" value="Beta-grasp_dom_sf"/>
</dbReference>
<accession>A0A8I0AG06</accession>
<dbReference type="SUPFAM" id="SSF53067">
    <property type="entry name" value="Actin-like ATPase domain"/>
    <property type="match status" value="1"/>
</dbReference>
<evidence type="ECO:0000313" key="3">
    <source>
        <dbReference type="EMBL" id="MBC5662414.1"/>
    </source>
</evidence>
<dbReference type="Proteomes" id="UP000615234">
    <property type="component" value="Unassembled WGS sequence"/>
</dbReference>
<gene>
    <name evidence="3" type="ORF">H8S09_05825</name>
</gene>
<evidence type="ECO:0000259" key="1">
    <source>
        <dbReference type="Pfam" id="PF14574"/>
    </source>
</evidence>
<dbReference type="Gene3D" id="3.30.420.480">
    <property type="entry name" value="Domain of unknown function (DUF4445)"/>
    <property type="match status" value="1"/>
</dbReference>
<feature type="domain" description="RACo C-terminal" evidence="1">
    <location>
        <begin position="310"/>
        <end position="461"/>
    </location>
</feature>
<sequence>MINVTVNGTEQIKCNKGDNLYQVLTAAGYVFAGNCGMKGRCNRCLVWNQDTGSFVKSCQYIVDRDISIRLEEEQLTGITGHKMNLPTEQRKKPVTSAYGIAIDIGTTTIGMELVDLNEKAVKCSFSTLNSQIATGADVVARIQAADTKEGLEHLRLLLFSDIQKGVDHMLINTPEAVDHIRRYVLAGNATMLSIAEGLTTENLFGYPFTLKNSDIRVIEQNDFIASPSFENAASDVICLPNIAAFSGADIAAGAVAAEIDRDFSYRMLIDLGTNGEIILCNKEYGVATSAACGSAFEGCFRTANVFGSNIFDMLALLLKRGQMDAEGVLAEPYFESGISMGSNMKIDMETIRAFQLGKSAILSGIMMLVREIGIELSDIAEVCIAGGFGFHLNLTNAVTLGLFPQSFQGKMKVLGNTSLEGAYLSLIEPGFIDTINRFKEKIRYVDLSNRSDFNTIYIEHLPFRTY</sequence>
<protein>
    <submittedName>
        <fullName evidence="3">DUF4445 domain-containing protein</fullName>
    </submittedName>
</protein>
<dbReference type="InterPro" id="IPR036010">
    <property type="entry name" value="2Fe-2S_ferredoxin-like_sf"/>
</dbReference>
<dbReference type="AlphaFoldDB" id="A0A8I0AG06"/>
<dbReference type="RefSeq" id="WP_173788667.1">
    <property type="nucleotide sequence ID" value="NZ_JACOOX010000003.1"/>
</dbReference>
<reference evidence="3 4" key="1">
    <citation type="submission" date="2020-08" db="EMBL/GenBank/DDBJ databases">
        <title>Genome public.</title>
        <authorList>
            <person name="Liu C."/>
            <person name="Sun Q."/>
        </authorList>
    </citation>
    <scope>NUCLEOTIDE SEQUENCE [LARGE SCALE GENOMIC DNA]</scope>
    <source>
        <strain evidence="3 4">NSJ-10</strain>
    </source>
</reference>
<comment type="caution">
    <text evidence="3">The sequence shown here is derived from an EMBL/GenBank/DDBJ whole genome shotgun (WGS) entry which is preliminary data.</text>
</comment>
<dbReference type="GO" id="GO:0051536">
    <property type="term" value="F:iron-sulfur cluster binding"/>
    <property type="evidence" value="ECO:0007669"/>
    <property type="project" value="InterPro"/>
</dbReference>
<evidence type="ECO:0000259" key="2">
    <source>
        <dbReference type="Pfam" id="PF17651"/>
    </source>
</evidence>
<name>A0A8I0AG06_9FIRM</name>
<keyword evidence="4" id="KW-1185">Reference proteome</keyword>
<dbReference type="PANTHER" id="PTHR42895">
    <property type="entry name" value="IRON-SULFUR CLUSTER-BINDING PROTEIN-RELATED"/>
    <property type="match status" value="1"/>
</dbReference>
<dbReference type="EMBL" id="JACOOX010000003">
    <property type="protein sequence ID" value="MBC5662414.1"/>
    <property type="molecule type" value="Genomic_DNA"/>
</dbReference>
<feature type="domain" description="RACo-like middle region" evidence="2">
    <location>
        <begin position="98"/>
        <end position="261"/>
    </location>
</feature>
<dbReference type="InterPro" id="IPR027980">
    <property type="entry name" value="RACo_C"/>
</dbReference>
<dbReference type="Pfam" id="PF14574">
    <property type="entry name" value="RACo_C_ter"/>
    <property type="match status" value="2"/>
</dbReference>
<organism evidence="3 4">
    <name type="scientific">Coprococcus hominis</name>
    <name type="common">ex Liu et al. 2022</name>
    <dbReference type="NCBI Taxonomy" id="2763039"/>
    <lineage>
        <taxon>Bacteria</taxon>
        <taxon>Bacillati</taxon>
        <taxon>Bacillota</taxon>
        <taxon>Clostridia</taxon>
        <taxon>Lachnospirales</taxon>
        <taxon>Lachnospiraceae</taxon>
        <taxon>Coprococcus</taxon>
    </lineage>
</organism>